<comment type="caution">
    <text evidence="8">The sequence shown here is derived from an EMBL/GenBank/DDBJ whole genome shotgun (WGS) entry which is preliminary data.</text>
</comment>
<keyword evidence="9" id="KW-1185">Reference proteome</keyword>
<dbReference type="GO" id="GO:0006829">
    <property type="term" value="P:zinc ion transport"/>
    <property type="evidence" value="ECO:0007669"/>
    <property type="project" value="UniProtKB-KW"/>
</dbReference>
<evidence type="ECO:0000256" key="2">
    <source>
        <dbReference type="ARBA" id="ARBA00022448"/>
    </source>
</evidence>
<keyword evidence="3" id="KW-0547">Nucleotide-binding</keyword>
<dbReference type="Pfam" id="PF00005">
    <property type="entry name" value="ABC_tran"/>
    <property type="match status" value="1"/>
</dbReference>
<proteinExistence type="inferred from homology"/>
<dbReference type="InterPro" id="IPR050153">
    <property type="entry name" value="Metal_Ion_Import_ABC"/>
</dbReference>
<evidence type="ECO:0000313" key="8">
    <source>
        <dbReference type="EMBL" id="GBF58809.1"/>
    </source>
</evidence>
<evidence type="ECO:0000256" key="5">
    <source>
        <dbReference type="ARBA" id="ARBA00022906"/>
    </source>
</evidence>
<dbReference type="OrthoDB" id="9806149at2"/>
<dbReference type="SMART" id="SM00382">
    <property type="entry name" value="AAA"/>
    <property type="match status" value="1"/>
</dbReference>
<reference evidence="8" key="1">
    <citation type="journal article" date="2018" name="Genome Announc.">
        <title>Draft Genome Sequence of "Candidatus Phycosocius bacilliformis," an Alphaproteobacterial Ectosymbiont of the Hydrocarbon-Producing Green Alga Botryococcus braunii.</title>
        <authorList>
            <person name="Tanabe Y."/>
            <person name="Yamaguchi H."/>
            <person name="Watanabe M.M."/>
        </authorList>
    </citation>
    <scope>NUCLEOTIDE SEQUENCE [LARGE SCALE GENOMIC DNA]</scope>
    <source>
        <strain evidence="8">BOTRYCO-2</strain>
    </source>
</reference>
<dbReference type="InterPro" id="IPR017871">
    <property type="entry name" value="ABC_transporter-like_CS"/>
</dbReference>
<gene>
    <name evidence="8" type="primary">fhuC</name>
    <name evidence="8" type="ORF">PbB2_02497</name>
</gene>
<dbReference type="EMBL" id="BFBR01000008">
    <property type="protein sequence ID" value="GBF58809.1"/>
    <property type="molecule type" value="Genomic_DNA"/>
</dbReference>
<evidence type="ECO:0000256" key="1">
    <source>
        <dbReference type="ARBA" id="ARBA00005417"/>
    </source>
</evidence>
<dbReference type="InterPro" id="IPR003593">
    <property type="entry name" value="AAA+_ATPase"/>
</dbReference>
<protein>
    <submittedName>
        <fullName evidence="8">Iron(3+)-hydroxamate import ATP-binding protein FhuC</fullName>
        <ecNumber evidence="8">3.6.3.34</ecNumber>
    </submittedName>
</protein>
<keyword evidence="2" id="KW-0813">Transport</keyword>
<dbReference type="PROSITE" id="PS50893">
    <property type="entry name" value="ABC_TRANSPORTER_2"/>
    <property type="match status" value="1"/>
</dbReference>
<dbReference type="InterPro" id="IPR027417">
    <property type="entry name" value="P-loop_NTPase"/>
</dbReference>
<feature type="domain" description="ABC transporter" evidence="7">
    <location>
        <begin position="3"/>
        <end position="233"/>
    </location>
</feature>
<evidence type="ECO:0000256" key="4">
    <source>
        <dbReference type="ARBA" id="ARBA00022840"/>
    </source>
</evidence>
<accession>A0A2P2ECL9</accession>
<keyword evidence="5" id="KW-0862">Zinc</keyword>
<sequence length="245" mass="26569">MSLILDDLSIGYPGQLIMAGIGGEIPTGSAVALIGPNGAGKSTLLRTLAGEQAGLRGSFTWQPNNRRHRGIAWLPQSASLSAKAPISVRDLAAMGLWGRLGLFGRPCRHDQERIDHALETVGLIDQQQQLVANLSGGQLQRALFARLAVQDCGLILLDEPFSAVDAASESQLLAMIHHWTGEGRTVIAALHDLECARRFPVWWELSRFGAILRRNDDQPLTRDSLNRANRANEPFYPVNGLAPSA</sequence>
<dbReference type="AlphaFoldDB" id="A0A2P2ECL9"/>
<dbReference type="SUPFAM" id="SSF52540">
    <property type="entry name" value="P-loop containing nucleoside triphosphate hydrolases"/>
    <property type="match status" value="1"/>
</dbReference>
<keyword evidence="5" id="KW-0864">Zinc transport</keyword>
<name>A0A2P2ECL9_9PROT</name>
<evidence type="ECO:0000313" key="9">
    <source>
        <dbReference type="Proteomes" id="UP000245086"/>
    </source>
</evidence>
<dbReference type="InterPro" id="IPR003439">
    <property type="entry name" value="ABC_transporter-like_ATP-bd"/>
</dbReference>
<dbReference type="PANTHER" id="PTHR42734">
    <property type="entry name" value="METAL TRANSPORT SYSTEM ATP-BINDING PROTEIN TM_0124-RELATED"/>
    <property type="match status" value="1"/>
</dbReference>
<keyword evidence="4 8" id="KW-0067">ATP-binding</keyword>
<comment type="similarity">
    <text evidence="1">Belongs to the ABC transporter superfamily.</text>
</comment>
<evidence type="ECO:0000256" key="3">
    <source>
        <dbReference type="ARBA" id="ARBA00022741"/>
    </source>
</evidence>
<dbReference type="GO" id="GO:0005524">
    <property type="term" value="F:ATP binding"/>
    <property type="evidence" value="ECO:0007669"/>
    <property type="project" value="UniProtKB-KW"/>
</dbReference>
<evidence type="ECO:0000256" key="6">
    <source>
        <dbReference type="ARBA" id="ARBA00023065"/>
    </source>
</evidence>
<dbReference type="PROSITE" id="PS00211">
    <property type="entry name" value="ABC_TRANSPORTER_1"/>
    <property type="match status" value="1"/>
</dbReference>
<organism evidence="8 9">
    <name type="scientific">Candidatus Phycosocius bacilliformis</name>
    <dbReference type="NCBI Taxonomy" id="1445552"/>
    <lineage>
        <taxon>Bacteria</taxon>
        <taxon>Pseudomonadati</taxon>
        <taxon>Pseudomonadota</taxon>
        <taxon>Alphaproteobacteria</taxon>
        <taxon>Caulobacterales</taxon>
        <taxon>Caulobacterales incertae sedis</taxon>
        <taxon>Candidatus Phycosocius</taxon>
    </lineage>
</organism>
<dbReference type="Proteomes" id="UP000245086">
    <property type="component" value="Unassembled WGS sequence"/>
</dbReference>
<keyword evidence="6" id="KW-0406">Ion transport</keyword>
<dbReference type="RefSeq" id="WP_108985672.1">
    <property type="nucleotide sequence ID" value="NZ_BFBR01000008.1"/>
</dbReference>
<evidence type="ECO:0000259" key="7">
    <source>
        <dbReference type="PROSITE" id="PS50893"/>
    </source>
</evidence>
<dbReference type="Gene3D" id="3.40.50.300">
    <property type="entry name" value="P-loop containing nucleotide triphosphate hydrolases"/>
    <property type="match status" value="1"/>
</dbReference>
<dbReference type="EC" id="3.6.3.34" evidence="8"/>
<dbReference type="GO" id="GO:0016887">
    <property type="term" value="F:ATP hydrolysis activity"/>
    <property type="evidence" value="ECO:0007669"/>
    <property type="project" value="InterPro"/>
</dbReference>
<keyword evidence="8" id="KW-0378">Hydrolase</keyword>
<dbReference type="PANTHER" id="PTHR42734:SF5">
    <property type="entry name" value="IRON TRANSPORT SYSTEM ATP-BINDING PROTEIN HI_0361-RELATED"/>
    <property type="match status" value="1"/>
</dbReference>